<evidence type="ECO:0000313" key="1">
    <source>
        <dbReference type="EMBL" id="ACL10591.1"/>
    </source>
</evidence>
<proteinExistence type="predicted"/>
<dbReference type="AlphaFoldDB" id="B8D2N7"/>
<dbReference type="GeneID" id="43837109"/>
<accession>B8D2N7</accession>
<dbReference type="Proteomes" id="UP000006903">
    <property type="component" value="Chromosome"/>
</dbReference>
<organism evidence="1 2">
    <name type="scientific">Desulfurococcus amylolyticus (strain DSM 18924 / JCM 16383 / VKM B-2413 / 1221n)</name>
    <name type="common">Desulfurococcus kamchatkensis</name>
    <dbReference type="NCBI Taxonomy" id="490899"/>
    <lineage>
        <taxon>Archaea</taxon>
        <taxon>Thermoproteota</taxon>
        <taxon>Thermoprotei</taxon>
        <taxon>Desulfurococcales</taxon>
        <taxon>Desulfurococcaceae</taxon>
        <taxon>Desulfurococcus</taxon>
    </lineage>
</organism>
<protein>
    <submittedName>
        <fullName evidence="1">Uncharacterized protein</fullName>
    </submittedName>
</protein>
<dbReference type="HOGENOM" id="CLU_2419884_0_0_2"/>
<evidence type="ECO:0000313" key="2">
    <source>
        <dbReference type="Proteomes" id="UP000006903"/>
    </source>
</evidence>
<dbReference type="RefSeq" id="WP_012607933.1">
    <property type="nucleotide sequence ID" value="NC_011766.1"/>
</dbReference>
<gene>
    <name evidence="1" type="ordered locus">DKAM_0265</name>
</gene>
<reference evidence="1 2" key="1">
    <citation type="journal article" date="2009" name="J. Bacteriol.">
        <title>Complete genome sequence of the anaerobic, protein-degrading hyperthermophilic crenarchaeon Desulfurococcus kamchatkensis.</title>
        <authorList>
            <person name="Ravin N.V."/>
            <person name="Mardanov A.V."/>
            <person name="Beletsky A.V."/>
            <person name="Kublanov I.V."/>
            <person name="Kolganova T.V."/>
            <person name="Lebedinsky A.V."/>
            <person name="Chernyh N.A."/>
            <person name="Bonch-Osmolovskaya E.A."/>
            <person name="Skryabin K.G."/>
        </authorList>
    </citation>
    <scope>NUCLEOTIDE SEQUENCE [LARGE SCALE GENOMIC DNA]</scope>
    <source>
        <strain evidence="2">DSM 18924 / JCM 16383 / VKM B-2413 / 1221n</strain>
    </source>
</reference>
<dbReference type="KEGG" id="dka:DKAM_0265"/>
<name>B8D2N7_DESA1</name>
<dbReference type="EMBL" id="CP001140">
    <property type="protein sequence ID" value="ACL10591.1"/>
    <property type="molecule type" value="Genomic_DNA"/>
</dbReference>
<sequence>MVTGIRKGFRTRNRLINTGWSLGPDVLASLIASQGVGELVVLMEKWPDPDGFRDAVSTLLRDKYGVVEVMLRVETVYCGTSYCLYKFTRAS</sequence>